<evidence type="ECO:0000313" key="1">
    <source>
        <dbReference type="EMBL" id="KAL0420604.1"/>
    </source>
</evidence>
<dbReference type="EMBL" id="JACGWN010000011">
    <property type="protein sequence ID" value="KAL0420604.1"/>
    <property type="molecule type" value="Genomic_DNA"/>
</dbReference>
<dbReference type="SUPFAM" id="SSF56219">
    <property type="entry name" value="DNase I-like"/>
    <property type="match status" value="1"/>
</dbReference>
<organism evidence="1">
    <name type="scientific">Sesamum latifolium</name>
    <dbReference type="NCBI Taxonomy" id="2727402"/>
    <lineage>
        <taxon>Eukaryota</taxon>
        <taxon>Viridiplantae</taxon>
        <taxon>Streptophyta</taxon>
        <taxon>Embryophyta</taxon>
        <taxon>Tracheophyta</taxon>
        <taxon>Spermatophyta</taxon>
        <taxon>Magnoliopsida</taxon>
        <taxon>eudicotyledons</taxon>
        <taxon>Gunneridae</taxon>
        <taxon>Pentapetalae</taxon>
        <taxon>asterids</taxon>
        <taxon>lamiids</taxon>
        <taxon>Lamiales</taxon>
        <taxon>Pedaliaceae</taxon>
        <taxon>Sesamum</taxon>
    </lineage>
</organism>
<name>A0AAW2UTZ9_9LAMI</name>
<reference evidence="1" key="2">
    <citation type="journal article" date="2024" name="Plant">
        <title>Genomic evolution and insights into agronomic trait innovations of Sesamum species.</title>
        <authorList>
            <person name="Miao H."/>
            <person name="Wang L."/>
            <person name="Qu L."/>
            <person name="Liu H."/>
            <person name="Sun Y."/>
            <person name="Le M."/>
            <person name="Wang Q."/>
            <person name="Wei S."/>
            <person name="Zheng Y."/>
            <person name="Lin W."/>
            <person name="Duan Y."/>
            <person name="Cao H."/>
            <person name="Xiong S."/>
            <person name="Wang X."/>
            <person name="Wei L."/>
            <person name="Li C."/>
            <person name="Ma Q."/>
            <person name="Ju M."/>
            <person name="Zhao R."/>
            <person name="Li G."/>
            <person name="Mu C."/>
            <person name="Tian Q."/>
            <person name="Mei H."/>
            <person name="Zhang T."/>
            <person name="Gao T."/>
            <person name="Zhang H."/>
        </authorList>
    </citation>
    <scope>NUCLEOTIDE SEQUENCE</scope>
    <source>
        <strain evidence="1">KEN1</strain>
    </source>
</reference>
<protein>
    <submittedName>
        <fullName evidence="1">Uncharacterized protein</fullName>
    </submittedName>
</protein>
<comment type="caution">
    <text evidence="1">The sequence shown here is derived from an EMBL/GenBank/DDBJ whole genome shotgun (WGS) entry which is preliminary data.</text>
</comment>
<accession>A0AAW2UTZ9</accession>
<dbReference type="Gene3D" id="3.60.10.10">
    <property type="entry name" value="Endonuclease/exonuclease/phosphatase"/>
    <property type="match status" value="1"/>
</dbReference>
<reference evidence="1" key="1">
    <citation type="submission" date="2020-06" db="EMBL/GenBank/DDBJ databases">
        <authorList>
            <person name="Li T."/>
            <person name="Hu X."/>
            <person name="Zhang T."/>
            <person name="Song X."/>
            <person name="Zhang H."/>
            <person name="Dai N."/>
            <person name="Sheng W."/>
            <person name="Hou X."/>
            <person name="Wei L."/>
        </authorList>
    </citation>
    <scope>NUCLEOTIDE SEQUENCE</scope>
    <source>
        <strain evidence="1">KEN1</strain>
        <tissue evidence="1">Leaf</tissue>
    </source>
</reference>
<gene>
    <name evidence="1" type="ORF">Slati_3083300</name>
</gene>
<sequence>MENVGDEPWIVLADFNAVLDHSEVCGHSGDIQPTMGDFCTFLIDTGLIQLPCQGAFFTWHNCSDGPRSLWKKLDRILVNDRWLARWPNSSYLSATPRTSDHSPLVLRGVVIRNVGGCFRFDNYLAKSPGFIDLVRGIWDHPIVGTPMYSVTRKLKDLKPKFRAQRKEKGDLTANVKQAKSFLETIQKLLETDHSNDLLILLEWIARLVLLKATRLEQSMLQQRAKIQWLKGGDQFEDILSEDSGTTGIPKNIPNYIRKWRQGF</sequence>
<proteinExistence type="predicted"/>
<dbReference type="InterPro" id="IPR036691">
    <property type="entry name" value="Endo/exonu/phosph_ase_sf"/>
</dbReference>
<dbReference type="PANTHER" id="PTHR33710">
    <property type="entry name" value="BNAC02G09200D PROTEIN"/>
    <property type="match status" value="1"/>
</dbReference>
<dbReference type="AlphaFoldDB" id="A0AAW2UTZ9"/>
<dbReference type="PANTHER" id="PTHR33710:SF71">
    <property type="entry name" value="ENDONUCLEASE_EXONUCLEASE_PHOSPHATASE DOMAIN-CONTAINING PROTEIN"/>
    <property type="match status" value="1"/>
</dbReference>